<keyword evidence="8" id="KW-1185">Reference proteome</keyword>
<evidence type="ECO:0000313" key="8">
    <source>
        <dbReference type="Proteomes" id="UP000326881"/>
    </source>
</evidence>
<evidence type="ECO:0000256" key="4">
    <source>
        <dbReference type="ARBA" id="ARBA00022729"/>
    </source>
</evidence>
<reference evidence="7 8" key="1">
    <citation type="submission" date="2019-08" db="EMBL/GenBank/DDBJ databases">
        <title>Prosopis cineraria nodule microbiome.</title>
        <authorList>
            <person name="Ali R."/>
            <person name="Chaluvadi S.R."/>
            <person name="Wang X."/>
        </authorList>
    </citation>
    <scope>NUCLEOTIDE SEQUENCE [LARGE SCALE GENOMIC DNA]</scope>
    <source>
        <strain evidence="7 8">BG7</strain>
    </source>
</reference>
<comment type="similarity">
    <text evidence="2">Belongs to the polysaccharide deacetylase family.</text>
</comment>
<accession>A0A5Q0C076</accession>
<feature type="domain" description="NodB homology" evidence="6">
    <location>
        <begin position="98"/>
        <end position="348"/>
    </location>
</feature>
<dbReference type="KEGG" id="rgr:FZ934_01770"/>
<evidence type="ECO:0000256" key="3">
    <source>
        <dbReference type="ARBA" id="ARBA00020071"/>
    </source>
</evidence>
<dbReference type="OrthoDB" id="9782872at2"/>
<dbReference type="InterPro" id="IPR051398">
    <property type="entry name" value="Polysacch_Deacetylase"/>
</dbReference>
<dbReference type="PROSITE" id="PS51677">
    <property type="entry name" value="NODB"/>
    <property type="match status" value="1"/>
</dbReference>
<dbReference type="Gene3D" id="3.20.20.370">
    <property type="entry name" value="Glycoside hydrolase/deacetylase"/>
    <property type="match status" value="1"/>
</dbReference>
<dbReference type="Pfam" id="PF01522">
    <property type="entry name" value="Polysacc_deac_1"/>
    <property type="match status" value="2"/>
</dbReference>
<dbReference type="EMBL" id="CP043498">
    <property type="protein sequence ID" value="QFY59278.1"/>
    <property type="molecule type" value="Genomic_DNA"/>
</dbReference>
<dbReference type="PANTHER" id="PTHR34216">
    <property type="match status" value="1"/>
</dbReference>
<organism evidence="7 8">
    <name type="scientific">Rhizobium grahamii</name>
    <dbReference type="NCBI Taxonomy" id="1120045"/>
    <lineage>
        <taxon>Bacteria</taxon>
        <taxon>Pseudomonadati</taxon>
        <taxon>Pseudomonadota</taxon>
        <taxon>Alphaproteobacteria</taxon>
        <taxon>Hyphomicrobiales</taxon>
        <taxon>Rhizobiaceae</taxon>
        <taxon>Rhizobium/Agrobacterium group</taxon>
        <taxon>Rhizobium</taxon>
    </lineage>
</organism>
<dbReference type="PANTHER" id="PTHR34216:SF7">
    <property type="entry name" value="POLY-BETA-1,6-N-ACETYL-D-GLUCOSAMINE N-DEACETYLASE"/>
    <property type="match status" value="1"/>
</dbReference>
<dbReference type="RefSeq" id="WP_153269654.1">
    <property type="nucleotide sequence ID" value="NZ_CP043498.1"/>
</dbReference>
<keyword evidence="4" id="KW-0732">Signal</keyword>
<evidence type="ECO:0000259" key="6">
    <source>
        <dbReference type="PROSITE" id="PS51677"/>
    </source>
</evidence>
<dbReference type="GO" id="GO:0016810">
    <property type="term" value="F:hydrolase activity, acting on carbon-nitrogen (but not peptide) bonds"/>
    <property type="evidence" value="ECO:0007669"/>
    <property type="project" value="InterPro"/>
</dbReference>
<dbReference type="SUPFAM" id="SSF88713">
    <property type="entry name" value="Glycoside hydrolase/deacetylase"/>
    <property type="match status" value="1"/>
</dbReference>
<dbReference type="InterPro" id="IPR011330">
    <property type="entry name" value="Glyco_hydro/deAcase_b/a-brl"/>
</dbReference>
<name>A0A5Q0C076_9HYPH</name>
<gene>
    <name evidence="7" type="ORF">FZ934_01770</name>
</gene>
<evidence type="ECO:0000256" key="5">
    <source>
        <dbReference type="ARBA" id="ARBA00032976"/>
    </source>
</evidence>
<evidence type="ECO:0000256" key="2">
    <source>
        <dbReference type="ARBA" id="ARBA00010973"/>
    </source>
</evidence>
<dbReference type="Proteomes" id="UP000326881">
    <property type="component" value="Chromosome"/>
</dbReference>
<dbReference type="InterPro" id="IPR002509">
    <property type="entry name" value="NODB_dom"/>
</dbReference>
<sequence length="348" mass="38471">MANARALAKRIAITGGLEAANLLRATGAMRKARGRGAIFTLHHVRPYEENAFEPNAHLEITPQFLDAVLTRLKRDGYRFVPLADVPALLSEDAPKAAPFAAFTLDDGYRNNLVYALPIFERHEAPFTVFVAKGLAERTHTIWWETLTRLLRKEERLSFDFGRGHETIDLESPLAKSIAFARFAAYIHGADETAAVEAIDATARMYELDPADIVDDLVMSPSEFNLLEASPLASLGAHTVSHRAMARLSDRDAGDEMLISADYVEAIIGKRPQTFAYPYGTREAVTRRQAEIARDLGFSLAVTTQPGVVTQRSLDAITYLPRLSVNGLYQKPRYVSGLASGIPLMLMRN</sequence>
<protein>
    <recommendedName>
        <fullName evidence="3">Chitooligosaccharide deacetylase</fullName>
    </recommendedName>
    <alternativeName>
        <fullName evidence="5">Nodulation protein B</fullName>
    </alternativeName>
</protein>
<dbReference type="AlphaFoldDB" id="A0A5Q0C076"/>
<evidence type="ECO:0000256" key="1">
    <source>
        <dbReference type="ARBA" id="ARBA00003236"/>
    </source>
</evidence>
<dbReference type="GO" id="GO:0005975">
    <property type="term" value="P:carbohydrate metabolic process"/>
    <property type="evidence" value="ECO:0007669"/>
    <property type="project" value="InterPro"/>
</dbReference>
<evidence type="ECO:0000313" key="7">
    <source>
        <dbReference type="EMBL" id="QFY59278.1"/>
    </source>
</evidence>
<comment type="function">
    <text evidence="1">Is involved in generating a small heat-stable compound (Nod), an acylated oligomer of N-acetylglucosamine, that stimulates mitosis in various plant protoplasts.</text>
</comment>
<proteinExistence type="inferred from homology"/>